<feature type="signal peptide" evidence="1">
    <location>
        <begin position="1"/>
        <end position="27"/>
    </location>
</feature>
<protein>
    <submittedName>
        <fullName evidence="3">Alpha-amlyase</fullName>
    </submittedName>
</protein>
<dbReference type="PANTHER" id="PTHR10357:SF209">
    <property type="entry name" value="PERIPLASMIC ALPHA-AMYLASE"/>
    <property type="match status" value="1"/>
</dbReference>
<reference evidence="3 4" key="1">
    <citation type="submission" date="2016-01" db="EMBL/GenBank/DDBJ databases">
        <title>Characterization of the Clostridium difficile lineages that are prevalent in Hong Kong and China.</title>
        <authorList>
            <person name="Kwok J.S.-L."/>
            <person name="Lam W.-Y."/>
            <person name="Ip M."/>
            <person name="Chan T.-F."/>
            <person name="Hawkey P.M."/>
            <person name="Tsui S.K.-W."/>
        </authorList>
    </citation>
    <scope>NUCLEOTIDE SEQUENCE [LARGE SCALE GENOMIC DNA]</scope>
    <source>
        <strain evidence="3 4">300064</strain>
    </source>
</reference>
<comment type="caution">
    <text evidence="3">The sequence shown here is derived from an EMBL/GenBank/DDBJ whole genome shotgun (WGS) entry which is preliminary data.</text>
</comment>
<feature type="domain" description="Glycosyl hydrolase family 13 catalytic" evidence="2">
    <location>
        <begin position="49"/>
        <end position="527"/>
    </location>
</feature>
<dbReference type="InterPro" id="IPR006047">
    <property type="entry name" value="GH13_cat_dom"/>
</dbReference>
<dbReference type="Proteomes" id="UP000238081">
    <property type="component" value="Unassembled WGS sequence"/>
</dbReference>
<keyword evidence="1" id="KW-0732">Signal</keyword>
<dbReference type="EMBL" id="LRDH01000035">
    <property type="protein sequence ID" value="PPV17299.1"/>
    <property type="molecule type" value="Genomic_DNA"/>
</dbReference>
<evidence type="ECO:0000313" key="3">
    <source>
        <dbReference type="EMBL" id="PPV17299.1"/>
    </source>
</evidence>
<proteinExistence type="predicted"/>
<dbReference type="Pfam" id="PF00128">
    <property type="entry name" value="Alpha-amylase"/>
    <property type="match status" value="1"/>
</dbReference>
<dbReference type="Pfam" id="PF16738">
    <property type="entry name" value="CBM26"/>
    <property type="match status" value="3"/>
</dbReference>
<dbReference type="InterPro" id="IPR013783">
    <property type="entry name" value="Ig-like_fold"/>
</dbReference>
<gene>
    <name evidence="3" type="ORF">AWN73_08235</name>
</gene>
<dbReference type="Gene3D" id="3.20.20.80">
    <property type="entry name" value="Glycosidases"/>
    <property type="match status" value="2"/>
</dbReference>
<keyword evidence="3" id="KW-0456">Lyase</keyword>
<organism evidence="3 4">
    <name type="scientific">Clostridium butyricum</name>
    <dbReference type="NCBI Taxonomy" id="1492"/>
    <lineage>
        <taxon>Bacteria</taxon>
        <taxon>Bacillati</taxon>
        <taxon>Bacillota</taxon>
        <taxon>Clostridia</taxon>
        <taxon>Eubacteriales</taxon>
        <taxon>Clostridiaceae</taxon>
        <taxon>Clostridium</taxon>
    </lineage>
</organism>
<dbReference type="AlphaFoldDB" id="A0A2S7FE32"/>
<dbReference type="GO" id="GO:0016829">
    <property type="term" value="F:lyase activity"/>
    <property type="evidence" value="ECO:0007669"/>
    <property type="project" value="UniProtKB-KW"/>
</dbReference>
<accession>A0A2S7FE32</accession>
<dbReference type="GO" id="GO:0005975">
    <property type="term" value="P:carbohydrate metabolic process"/>
    <property type="evidence" value="ECO:0007669"/>
    <property type="project" value="InterPro"/>
</dbReference>
<evidence type="ECO:0000313" key="4">
    <source>
        <dbReference type="Proteomes" id="UP000238081"/>
    </source>
</evidence>
<dbReference type="PANTHER" id="PTHR10357">
    <property type="entry name" value="ALPHA-AMYLASE FAMILY MEMBER"/>
    <property type="match status" value="1"/>
</dbReference>
<name>A0A2S7FE32_CLOBU</name>
<sequence length="1166" mass="128927">MKGKKLRNIISAAIVCASVLTLTPVEASIGKTGNGTEKPFSWDNATVYFALTDRFNNGDSSNDYSYGRGLDQNGKIQDGYKGNPGAFQGGDLKGLTEKIEEGYFDDLGVNAIWITAPYEQIHGFTSGNDAGGNATSNGKGFPYYSYHGYWALDYSNIDANMGTKDDLKNFVDTAHAHGIRVVMDIVLNHVGYTTMKDADEYGFGGLKDGWKDYYYGPLTNLVGGGTEDTTYYDKTSPNWKNNWWGSDFVRSSAGYDGYPQTPQGDGWTSSLCGLPDVKTESTKEVELPPLLENKWKAEGRYDEEMASLNKFFSERNLPKTPRNYIIKWLTDYIRDYGIDGFRCDTANQVDLDSWAALNKEARVAFDEYKEKNQDKVLDENAEFWTVGESWGHGVKKDAFFTEGGFSAMINFGFKGANISNLKGIYDNLSSVNNDDDFNVLSYISSHDDSLYDRKSLRDGGTALLLAPGAVQIFYGDESGRPLKWTDRFTSDYKDQCFRSFMNWDDINNPNSDAAKTLEHWQKVGDFRNNHLAVGAGQNITLNESPYTFGRVYSKNGIMDKVVCVVGASGETSVNVNGVFNDGAKVKDAYTGNVSVVKDGKVNFKADENGVILIEKGDNAPDVSISKISSEYYSDTLDLTLSVSGADTGSYSIDGKEPVKFKNGDVITIGKDTSYDVKTTVSVYASNSDGEASQTYTYTKRNPNFTTKVYVQKPDSWSGLNAYVYNKDGSTTNEVKAWPGVPMTKESDGLYSYSLPTGFRDAKIILNDGKHQDPGVGQDGYSLKNGSKMLYENGVWSEYVESDKPQASVSKENCEFKDSLTLTLGSKNGTKSTYSINDSNEIEYKDGDKITIGQDAKPGDTIKVTLKVSDGTDTDVKSYTYTKAAEVAESKIYCKIPNGWSNVKAYIYNENVTPKKELASWPGVAMTKESDGLYSYTLKDWEEDAYVIFTDGKNQTPAVGQKGFKLTNGSNMIYDNGSWSKYEEKINPCASISKEDCEFDDSLTLTLGSKNGTKSTYSINGSEEIEYKDGDKITIGENAQPGEAIKLTLKVSNGTNTDVKNYTYTKAAKIAESKIYCKAPDGWSSVKVYIYNEDVSPKKELASWPGVTMTKESNGLYSYTLKDWEQDAYVIFTDGKNQNPGVGQKGFKLTNGNKMIYENGSWTQYNN</sequence>
<dbReference type="Gene3D" id="2.60.40.10">
    <property type="entry name" value="Immunoglobulins"/>
    <property type="match status" value="3"/>
</dbReference>
<dbReference type="InterPro" id="IPR031965">
    <property type="entry name" value="CBM26"/>
</dbReference>
<dbReference type="SMART" id="SM00642">
    <property type="entry name" value="Aamy"/>
    <property type="match status" value="1"/>
</dbReference>
<feature type="chain" id="PRO_5015770382" evidence="1">
    <location>
        <begin position="28"/>
        <end position="1166"/>
    </location>
</feature>
<dbReference type="SUPFAM" id="SSF51445">
    <property type="entry name" value="(Trans)glycosidases"/>
    <property type="match status" value="1"/>
</dbReference>
<evidence type="ECO:0000259" key="2">
    <source>
        <dbReference type="SMART" id="SM00642"/>
    </source>
</evidence>
<evidence type="ECO:0000256" key="1">
    <source>
        <dbReference type="SAM" id="SignalP"/>
    </source>
</evidence>
<dbReference type="RefSeq" id="WP_043663888.1">
    <property type="nucleotide sequence ID" value="NZ_JSEG01000009.1"/>
</dbReference>
<dbReference type="InterPro" id="IPR017853">
    <property type="entry name" value="GH"/>
</dbReference>